<dbReference type="GO" id="GO:0008171">
    <property type="term" value="F:O-methyltransferase activity"/>
    <property type="evidence" value="ECO:0007669"/>
    <property type="project" value="InterPro"/>
</dbReference>
<dbReference type="Gene3D" id="3.40.50.150">
    <property type="entry name" value="Vaccinia Virus protein VP39"/>
    <property type="match status" value="1"/>
</dbReference>
<dbReference type="InterPro" id="IPR029063">
    <property type="entry name" value="SAM-dependent_MTases_sf"/>
</dbReference>
<dbReference type="PROSITE" id="PS50206">
    <property type="entry name" value="RHODANESE_3"/>
    <property type="match status" value="1"/>
</dbReference>
<comment type="caution">
    <text evidence="6">The sequence shown here is derived from an EMBL/GenBank/DDBJ whole genome shotgun (WGS) entry which is preliminary data.</text>
</comment>
<dbReference type="PANTHER" id="PTHR43846">
    <property type="entry name" value="UPF0176 PROTEIN YCEA"/>
    <property type="match status" value="1"/>
</dbReference>
<dbReference type="Pfam" id="PF12368">
    <property type="entry name" value="Rhodanese_C"/>
    <property type="match status" value="1"/>
</dbReference>
<evidence type="ECO:0000256" key="1">
    <source>
        <dbReference type="ARBA" id="ARBA00022603"/>
    </source>
</evidence>
<gene>
    <name evidence="6" type="ORF">TrCOL_g3936</name>
</gene>
<dbReference type="OrthoDB" id="25002at2759"/>
<dbReference type="SUPFAM" id="SSF52821">
    <property type="entry name" value="Rhodanese/Cell cycle control phosphatase"/>
    <property type="match status" value="1"/>
</dbReference>
<dbReference type="Pfam" id="PF00581">
    <property type="entry name" value="Rhodanese"/>
    <property type="match status" value="1"/>
</dbReference>
<dbReference type="InterPro" id="IPR022111">
    <property type="entry name" value="Rhodanese_C"/>
</dbReference>
<dbReference type="SMART" id="SM00450">
    <property type="entry name" value="RHOD"/>
    <property type="match status" value="1"/>
</dbReference>
<evidence type="ECO:0000256" key="4">
    <source>
        <dbReference type="ARBA" id="ARBA00023453"/>
    </source>
</evidence>
<dbReference type="PROSITE" id="PS51682">
    <property type="entry name" value="SAM_OMT_I"/>
    <property type="match status" value="1"/>
</dbReference>
<evidence type="ECO:0000256" key="2">
    <source>
        <dbReference type="ARBA" id="ARBA00022679"/>
    </source>
</evidence>
<dbReference type="AlphaFoldDB" id="A0A9W7L2H5"/>
<accession>A0A9W7L2H5</accession>
<dbReference type="Pfam" id="PF17773">
    <property type="entry name" value="UPF0176_N"/>
    <property type="match status" value="1"/>
</dbReference>
<dbReference type="PANTHER" id="PTHR43846:SF1">
    <property type="entry name" value="TRNA URIDINE(34) HYDROXYLASE"/>
    <property type="match status" value="1"/>
</dbReference>
<protein>
    <recommendedName>
        <fullName evidence="5">Rhodanese domain-containing protein</fullName>
    </recommendedName>
</protein>
<keyword evidence="3" id="KW-0949">S-adenosyl-L-methionine</keyword>
<evidence type="ECO:0000313" key="7">
    <source>
        <dbReference type="Proteomes" id="UP001165065"/>
    </source>
</evidence>
<comment type="similarity">
    <text evidence="4">Belongs to the class I-like SAM-binding methyltransferase superfamily. Cation-dependent O-methyltransferase family.</text>
</comment>
<evidence type="ECO:0000313" key="6">
    <source>
        <dbReference type="EMBL" id="GMI22772.1"/>
    </source>
</evidence>
<reference evidence="7" key="1">
    <citation type="journal article" date="2023" name="Commun. Biol.">
        <title>Genome analysis of Parmales, the sister group of diatoms, reveals the evolutionary specialization of diatoms from phago-mixotrophs to photoautotrophs.</title>
        <authorList>
            <person name="Ban H."/>
            <person name="Sato S."/>
            <person name="Yoshikawa S."/>
            <person name="Yamada K."/>
            <person name="Nakamura Y."/>
            <person name="Ichinomiya M."/>
            <person name="Sato N."/>
            <person name="Blanc-Mathieu R."/>
            <person name="Endo H."/>
            <person name="Kuwata A."/>
            <person name="Ogata H."/>
        </authorList>
    </citation>
    <scope>NUCLEOTIDE SEQUENCE [LARGE SCALE GENOMIC DNA]</scope>
</reference>
<dbReference type="InterPro" id="IPR036873">
    <property type="entry name" value="Rhodanese-like_dom_sf"/>
</dbReference>
<dbReference type="InterPro" id="IPR040503">
    <property type="entry name" value="TRHO_N"/>
</dbReference>
<dbReference type="Pfam" id="PF01596">
    <property type="entry name" value="Methyltransf_3"/>
    <property type="match status" value="1"/>
</dbReference>
<dbReference type="Pfam" id="PF01135">
    <property type="entry name" value="PCMT"/>
    <property type="match status" value="1"/>
</dbReference>
<name>A0A9W7L2H5_9STRA</name>
<dbReference type="Proteomes" id="UP001165065">
    <property type="component" value="Unassembled WGS sequence"/>
</dbReference>
<keyword evidence="1" id="KW-0489">Methyltransferase</keyword>
<feature type="domain" description="Rhodanese" evidence="5">
    <location>
        <begin position="292"/>
        <end position="388"/>
    </location>
</feature>
<dbReference type="InterPro" id="IPR002935">
    <property type="entry name" value="SAM_O-MeTrfase"/>
</dbReference>
<evidence type="ECO:0000256" key="3">
    <source>
        <dbReference type="ARBA" id="ARBA00022691"/>
    </source>
</evidence>
<dbReference type="GO" id="GO:0032259">
    <property type="term" value="P:methylation"/>
    <property type="evidence" value="ECO:0007669"/>
    <property type="project" value="UniProtKB-KW"/>
</dbReference>
<dbReference type="InterPro" id="IPR001763">
    <property type="entry name" value="Rhodanese-like_dom"/>
</dbReference>
<evidence type="ECO:0000259" key="5">
    <source>
        <dbReference type="PROSITE" id="PS50206"/>
    </source>
</evidence>
<dbReference type="SUPFAM" id="SSF53335">
    <property type="entry name" value="S-adenosyl-L-methionine-dependent methyltransferases"/>
    <property type="match status" value="1"/>
</dbReference>
<proteinExistence type="inferred from homology"/>
<dbReference type="EMBL" id="BRYA01000554">
    <property type="protein sequence ID" value="GMI22772.1"/>
    <property type="molecule type" value="Genomic_DNA"/>
</dbReference>
<dbReference type="Gene3D" id="3.40.250.10">
    <property type="entry name" value="Rhodanese-like domain"/>
    <property type="match status" value="1"/>
</dbReference>
<dbReference type="Gene3D" id="3.30.70.100">
    <property type="match status" value="1"/>
</dbReference>
<organism evidence="6 7">
    <name type="scientific">Triparma columacea</name>
    <dbReference type="NCBI Taxonomy" id="722753"/>
    <lineage>
        <taxon>Eukaryota</taxon>
        <taxon>Sar</taxon>
        <taxon>Stramenopiles</taxon>
        <taxon>Ochrophyta</taxon>
        <taxon>Bolidophyceae</taxon>
        <taxon>Parmales</taxon>
        <taxon>Triparmaceae</taxon>
        <taxon>Triparma</taxon>
    </lineage>
</organism>
<keyword evidence="7" id="KW-1185">Reference proteome</keyword>
<sequence>MSTAAADSAPTPGDDLYAVKVSVCPELRESLHLNGREKRGRMFVERDSKAMGDVQEFRQTLHDFFRALRKGEYLIEFGRGEGEEGEMRERVDGDEDVVRMFREAEERFEDAQGSGDEEAPKRPTAYVHILENPDFVKEEWKPEWMEGLKEKVEESQGWSMISFYSFPKKGISDPETFGENLRRVWKHFGALGRVYVAFEGVNAQMSVPTSVLPIFTDVCMEMEELACMENGINVDEVISREEFEKDRPFKNLHVRVRAQVLADGLDKGLDWENAGWDMTAEEWHNKVQEVGGEDGPILLDCRNDYETGVGKFVNAEPLGTETFKDTWGKLKERLEGVPKDREVMTYCTGGIRCVKVGAWLKQEMGFSNVGRLKGGVIGYDRMIRERGEGKESLFQGTNYVFDGRVGRQITEHKLGKCITCGGETNLLANCNNKACHKKMVQCSTCRKELDGCCGEGCKNVFVGRLGRTTSRTVLGKERVEFDPQVFDDVQGYCEEYSSGVGEIYGAIQRNTEKHLPTGAHMVSSGIQGRLLRTMAGMGGGRVLEVGTFTGYATCCFAEGVKRGGTVISLERDPKACQIAWHHVLAANEGGWGEGGRKIAERELEGGVGGTVEMGSGTTVEVRKVDDALVHLEDMAAREKEEAEGFDLVFIDADKGRLLEYVDVCIRNQNILAEGGVILVDNVLWKGAVVDADENMWGEGGEGDGGEEKEEKRLIKLNRRRRKLARIMHEFNGAVCRDERLEVTMLPLRDGLTIIRRR</sequence>
<keyword evidence="2" id="KW-0808">Transferase</keyword>